<proteinExistence type="inferred from homology"/>
<feature type="binding site" evidence="8">
    <location>
        <position position="97"/>
    </location>
    <ligand>
        <name>ATP</name>
        <dbReference type="ChEBI" id="CHEBI:30616"/>
    </ligand>
</feature>
<keyword evidence="8" id="KW-0464">Manganese</keyword>
<evidence type="ECO:0000256" key="6">
    <source>
        <dbReference type="ARBA" id="ARBA00022840"/>
    </source>
</evidence>
<feature type="binding site" evidence="8">
    <location>
        <position position="96"/>
    </location>
    <ligand>
        <name>ATP</name>
        <dbReference type="ChEBI" id="CHEBI:30616"/>
    </ligand>
</feature>
<dbReference type="InterPro" id="IPR003846">
    <property type="entry name" value="SelO"/>
</dbReference>
<dbReference type="KEGG" id="lvi:G7068_14005"/>
<keyword evidence="7 8" id="KW-0460">Magnesium</keyword>
<name>A0A6G7XII5_9MICO</name>
<feature type="binding site" evidence="8">
    <location>
        <position position="265"/>
    </location>
    <ligand>
        <name>Mg(2+)</name>
        <dbReference type="ChEBI" id="CHEBI:18420"/>
    </ligand>
</feature>
<dbReference type="Proteomes" id="UP000502677">
    <property type="component" value="Chromosome"/>
</dbReference>
<reference evidence="10 11" key="1">
    <citation type="submission" date="2020-03" db="EMBL/GenBank/DDBJ databases">
        <title>Leucobacter sp. nov., isolated from beetles.</title>
        <authorList>
            <person name="Hyun D.-W."/>
            <person name="Bae J.-W."/>
        </authorList>
    </citation>
    <scope>NUCLEOTIDE SEQUENCE [LARGE SCALE GENOMIC DNA]</scope>
    <source>
        <strain evidence="10 11">HDW9C</strain>
    </source>
</reference>
<keyword evidence="3 8" id="KW-0548">Nucleotidyltransferase</keyword>
<dbReference type="GO" id="GO:0000287">
    <property type="term" value="F:magnesium ion binding"/>
    <property type="evidence" value="ECO:0007669"/>
    <property type="project" value="UniProtKB-UniRule"/>
</dbReference>
<feature type="binding site" evidence="8">
    <location>
        <position position="186"/>
    </location>
    <ligand>
        <name>ATP</name>
        <dbReference type="ChEBI" id="CHEBI:30616"/>
    </ligand>
</feature>
<comment type="catalytic activity">
    <reaction evidence="8">
        <text>L-threonyl-[protein] + ATP = 3-O-(5'-adenylyl)-L-threonyl-[protein] + diphosphate</text>
        <dbReference type="Rhea" id="RHEA:54292"/>
        <dbReference type="Rhea" id="RHEA-COMP:11060"/>
        <dbReference type="Rhea" id="RHEA-COMP:13847"/>
        <dbReference type="ChEBI" id="CHEBI:30013"/>
        <dbReference type="ChEBI" id="CHEBI:30616"/>
        <dbReference type="ChEBI" id="CHEBI:33019"/>
        <dbReference type="ChEBI" id="CHEBI:138113"/>
        <dbReference type="EC" id="2.7.7.108"/>
    </reaction>
</comment>
<dbReference type="HAMAP" id="MF_00692">
    <property type="entry name" value="SelO"/>
    <property type="match status" value="1"/>
</dbReference>
<comment type="cofactor">
    <cofactor evidence="8">
        <name>Mg(2+)</name>
        <dbReference type="ChEBI" id="CHEBI:18420"/>
    </cofactor>
    <cofactor evidence="8">
        <name>Mn(2+)</name>
        <dbReference type="ChEBI" id="CHEBI:29035"/>
    </cofactor>
</comment>
<feature type="binding site" evidence="8">
    <location>
        <position position="256"/>
    </location>
    <ligand>
        <name>Mg(2+)</name>
        <dbReference type="ChEBI" id="CHEBI:18420"/>
    </ligand>
</feature>
<comment type="catalytic activity">
    <reaction evidence="8">
        <text>L-seryl-[protein] + ATP = 3-O-(5'-adenylyl)-L-seryl-[protein] + diphosphate</text>
        <dbReference type="Rhea" id="RHEA:58120"/>
        <dbReference type="Rhea" id="RHEA-COMP:9863"/>
        <dbReference type="Rhea" id="RHEA-COMP:15073"/>
        <dbReference type="ChEBI" id="CHEBI:29999"/>
        <dbReference type="ChEBI" id="CHEBI:30616"/>
        <dbReference type="ChEBI" id="CHEBI:33019"/>
        <dbReference type="ChEBI" id="CHEBI:142516"/>
        <dbReference type="EC" id="2.7.7.108"/>
    </reaction>
</comment>
<evidence type="ECO:0000256" key="5">
    <source>
        <dbReference type="ARBA" id="ARBA00022741"/>
    </source>
</evidence>
<organism evidence="10 11">
    <name type="scientific">Leucobacter viscericola</name>
    <dbReference type="NCBI Taxonomy" id="2714935"/>
    <lineage>
        <taxon>Bacteria</taxon>
        <taxon>Bacillati</taxon>
        <taxon>Actinomycetota</taxon>
        <taxon>Actinomycetes</taxon>
        <taxon>Micrococcales</taxon>
        <taxon>Microbacteriaceae</taxon>
        <taxon>Leucobacter</taxon>
    </lineage>
</organism>
<feature type="region of interest" description="Disordered" evidence="9">
    <location>
        <begin position="469"/>
        <end position="488"/>
    </location>
</feature>
<keyword evidence="6 8" id="KW-0067">ATP-binding</keyword>
<comment type="catalytic activity">
    <reaction evidence="8">
        <text>L-histidyl-[protein] + UTP = N(tele)-(5'-uridylyl)-L-histidyl-[protein] + diphosphate</text>
        <dbReference type="Rhea" id="RHEA:83891"/>
        <dbReference type="Rhea" id="RHEA-COMP:9745"/>
        <dbReference type="Rhea" id="RHEA-COMP:20239"/>
        <dbReference type="ChEBI" id="CHEBI:29979"/>
        <dbReference type="ChEBI" id="CHEBI:33019"/>
        <dbReference type="ChEBI" id="CHEBI:46398"/>
        <dbReference type="ChEBI" id="CHEBI:233474"/>
    </reaction>
</comment>
<comment type="function">
    <text evidence="8">Nucleotidyltransferase involved in the post-translational modification of proteins. It can catalyze the addition of adenosine monophosphate (AMP) or uridine monophosphate (UMP) to a protein, resulting in modifications known as AMPylation and UMPylation.</text>
</comment>
<keyword evidence="11" id="KW-1185">Reference proteome</keyword>
<dbReference type="GO" id="GO:0005524">
    <property type="term" value="F:ATP binding"/>
    <property type="evidence" value="ECO:0007669"/>
    <property type="project" value="UniProtKB-UniRule"/>
</dbReference>
<comment type="catalytic activity">
    <reaction evidence="8">
        <text>L-seryl-[protein] + UTP = O-(5'-uridylyl)-L-seryl-[protein] + diphosphate</text>
        <dbReference type="Rhea" id="RHEA:64604"/>
        <dbReference type="Rhea" id="RHEA-COMP:9863"/>
        <dbReference type="Rhea" id="RHEA-COMP:16635"/>
        <dbReference type="ChEBI" id="CHEBI:29999"/>
        <dbReference type="ChEBI" id="CHEBI:33019"/>
        <dbReference type="ChEBI" id="CHEBI:46398"/>
        <dbReference type="ChEBI" id="CHEBI:156051"/>
    </reaction>
</comment>
<evidence type="ECO:0000313" key="11">
    <source>
        <dbReference type="Proteomes" id="UP000502677"/>
    </source>
</evidence>
<evidence type="ECO:0000256" key="2">
    <source>
        <dbReference type="ARBA" id="ARBA00022679"/>
    </source>
</evidence>
<keyword evidence="2 8" id="KW-0808">Transferase</keyword>
<feature type="binding site" evidence="8">
    <location>
        <position position="129"/>
    </location>
    <ligand>
        <name>ATP</name>
        <dbReference type="ChEBI" id="CHEBI:30616"/>
    </ligand>
</feature>
<dbReference type="RefSeq" id="WP_166292524.1">
    <property type="nucleotide sequence ID" value="NZ_CP049863.1"/>
</dbReference>
<dbReference type="EMBL" id="CP049863">
    <property type="protein sequence ID" value="QIK64187.1"/>
    <property type="molecule type" value="Genomic_DNA"/>
</dbReference>
<feature type="binding site" evidence="8">
    <location>
        <position position="179"/>
    </location>
    <ligand>
        <name>ATP</name>
        <dbReference type="ChEBI" id="CHEBI:30616"/>
    </ligand>
</feature>
<evidence type="ECO:0000256" key="3">
    <source>
        <dbReference type="ARBA" id="ARBA00022695"/>
    </source>
</evidence>
<sequence>MQPQLDPGIDLTLESAFARVLPELSVPWQAARPECPELLVLNQALSRELGVNPDELRTESGVRVLLGNELAAGSTPVAQLYSGHQFGSYVSRLGDGRALLLGEIRDAHGQLRDLHLKGSGRTPFARADGFAAVGPMLREYLMGEAMAALGVPTTRALAVVATGRRVVRDDLLPGAVLVRTASSHLRVGTFQYARSLGDLELLRRVADFAIERHAPELAGSSAPYLGLLKSVIAAQAGLVSSWMLIGFVHGVLNTDNVAISGETIDYGPCAFLDAYDPAATFSSIDQNGRYAYGAQPSITLWNLTRFAEMLLPLLSEDESVAQRLASEALGEFSALYETAWLEGMRVKLGVAVGGDDDVVANIAGALLQELQRHRIDYTQFFRSLAAAGRGDSETLLGLYPGDEGPGAWFEWWISLNPDSAAMDLANPVYIPRNLLVDEALEAANEGDLEPFERLLEVLSDPLTARPGFERYAAGSPPGSRPHRTYCGT</sequence>
<feature type="binding site" evidence="8">
    <location>
        <position position="128"/>
    </location>
    <ligand>
        <name>ATP</name>
        <dbReference type="ChEBI" id="CHEBI:30616"/>
    </ligand>
</feature>
<keyword evidence="4 8" id="KW-0479">Metal-binding</keyword>
<comment type="catalytic activity">
    <reaction evidence="8">
        <text>L-tyrosyl-[protein] + ATP = O-(5'-adenylyl)-L-tyrosyl-[protein] + diphosphate</text>
        <dbReference type="Rhea" id="RHEA:54288"/>
        <dbReference type="Rhea" id="RHEA-COMP:10136"/>
        <dbReference type="Rhea" id="RHEA-COMP:13846"/>
        <dbReference type="ChEBI" id="CHEBI:30616"/>
        <dbReference type="ChEBI" id="CHEBI:33019"/>
        <dbReference type="ChEBI" id="CHEBI:46858"/>
        <dbReference type="ChEBI" id="CHEBI:83624"/>
        <dbReference type="EC" id="2.7.7.108"/>
    </reaction>
</comment>
<feature type="binding site" evidence="8">
    <location>
        <position position="117"/>
    </location>
    <ligand>
        <name>ATP</name>
        <dbReference type="ChEBI" id="CHEBI:30616"/>
    </ligand>
</feature>
<dbReference type="AlphaFoldDB" id="A0A6G7XII5"/>
<dbReference type="Pfam" id="PF02696">
    <property type="entry name" value="SelO"/>
    <property type="match status" value="1"/>
</dbReference>
<dbReference type="PANTHER" id="PTHR32057:SF14">
    <property type="entry name" value="PROTEIN ADENYLYLTRANSFERASE SELO, MITOCHONDRIAL"/>
    <property type="match status" value="1"/>
</dbReference>
<dbReference type="NCBIfam" id="NF000658">
    <property type="entry name" value="PRK00029.1"/>
    <property type="match status" value="1"/>
</dbReference>
<dbReference type="EC" id="2.7.7.-" evidence="8"/>
<evidence type="ECO:0000313" key="10">
    <source>
        <dbReference type="EMBL" id="QIK64187.1"/>
    </source>
</evidence>
<evidence type="ECO:0000256" key="7">
    <source>
        <dbReference type="ARBA" id="ARBA00022842"/>
    </source>
</evidence>
<evidence type="ECO:0000256" key="9">
    <source>
        <dbReference type="SAM" id="MobiDB-lite"/>
    </source>
</evidence>
<feature type="binding site" evidence="8">
    <location>
        <position position="94"/>
    </location>
    <ligand>
        <name>ATP</name>
        <dbReference type="ChEBI" id="CHEBI:30616"/>
    </ligand>
</feature>
<gene>
    <name evidence="8" type="primary">ydiU</name>
    <name evidence="8" type="synonym">selO</name>
    <name evidence="10" type="ORF">G7068_14005</name>
</gene>
<dbReference type="GO" id="GO:0070733">
    <property type="term" value="F:AMPylase activity"/>
    <property type="evidence" value="ECO:0007669"/>
    <property type="project" value="UniProtKB-EC"/>
</dbReference>
<evidence type="ECO:0000256" key="8">
    <source>
        <dbReference type="HAMAP-Rule" id="MF_00692"/>
    </source>
</evidence>
<dbReference type="PANTHER" id="PTHR32057">
    <property type="entry name" value="PROTEIN ADENYLYLTRANSFERASE SELO, MITOCHONDRIAL"/>
    <property type="match status" value="1"/>
</dbReference>
<comment type="similarity">
    <text evidence="1 8">Belongs to the SELO family.</text>
</comment>
<evidence type="ECO:0000256" key="4">
    <source>
        <dbReference type="ARBA" id="ARBA00022723"/>
    </source>
</evidence>
<dbReference type="GO" id="GO:0030145">
    <property type="term" value="F:manganese ion binding"/>
    <property type="evidence" value="ECO:0007669"/>
    <property type="project" value="UniProtKB-UniRule"/>
</dbReference>
<dbReference type="EC" id="2.7.7.108" evidence="8"/>
<feature type="active site" description="Proton acceptor" evidence="8">
    <location>
        <position position="255"/>
    </location>
</feature>
<keyword evidence="5 8" id="KW-0547">Nucleotide-binding</keyword>
<comment type="catalytic activity">
    <reaction evidence="8">
        <text>L-tyrosyl-[protein] + UTP = O-(5'-uridylyl)-L-tyrosyl-[protein] + diphosphate</text>
        <dbReference type="Rhea" id="RHEA:83887"/>
        <dbReference type="Rhea" id="RHEA-COMP:10136"/>
        <dbReference type="Rhea" id="RHEA-COMP:20238"/>
        <dbReference type="ChEBI" id="CHEBI:33019"/>
        <dbReference type="ChEBI" id="CHEBI:46398"/>
        <dbReference type="ChEBI" id="CHEBI:46858"/>
        <dbReference type="ChEBI" id="CHEBI:90602"/>
    </reaction>
</comment>
<accession>A0A6G7XII5</accession>
<feature type="binding site" evidence="8">
    <location>
        <position position="265"/>
    </location>
    <ligand>
        <name>ATP</name>
        <dbReference type="ChEBI" id="CHEBI:30616"/>
    </ligand>
</feature>
<evidence type="ECO:0000256" key="1">
    <source>
        <dbReference type="ARBA" id="ARBA00009747"/>
    </source>
</evidence>
<protein>
    <recommendedName>
        <fullName evidence="8">Protein nucleotidyltransferase YdiU</fullName>
        <ecNumber evidence="8">2.7.7.-</ecNumber>
    </recommendedName>
    <alternativeName>
        <fullName evidence="8">Protein adenylyltransferase YdiU</fullName>
        <ecNumber evidence="8">2.7.7.108</ecNumber>
    </alternativeName>
    <alternativeName>
        <fullName evidence="8">Protein uridylyltransferase YdiU</fullName>
        <ecNumber evidence="8">2.7.7.-</ecNumber>
    </alternativeName>
</protein>